<dbReference type="EMBL" id="GL996501">
    <property type="protein sequence ID" value="EGW32787.1"/>
    <property type="molecule type" value="Genomic_DNA"/>
</dbReference>
<reference evidence="1 2" key="1">
    <citation type="journal article" date="2011" name="Proc. Natl. Acad. Sci. U.S.A.">
        <title>Comparative genomics of xylose-fermenting fungi for enhanced biofuel production.</title>
        <authorList>
            <person name="Wohlbach D.J."/>
            <person name="Kuo A."/>
            <person name="Sato T.K."/>
            <person name="Potts K.M."/>
            <person name="Salamov A.A."/>
            <person name="LaButti K.M."/>
            <person name="Sun H."/>
            <person name="Clum A."/>
            <person name="Pangilinan J.L."/>
            <person name="Lindquist E.A."/>
            <person name="Lucas S."/>
            <person name="Lapidus A."/>
            <person name="Jin M."/>
            <person name="Gunawan C."/>
            <person name="Balan V."/>
            <person name="Dale B.E."/>
            <person name="Jeffries T.W."/>
            <person name="Zinkel R."/>
            <person name="Barry K.W."/>
            <person name="Grigoriev I.V."/>
            <person name="Gasch A.P."/>
        </authorList>
    </citation>
    <scope>NUCLEOTIDE SEQUENCE [LARGE SCALE GENOMIC DNA]</scope>
    <source>
        <strain evidence="2">NRRL Y-27907 / 11-Y1</strain>
    </source>
</reference>
<protein>
    <submittedName>
        <fullName evidence="1">Uncharacterized protein</fullName>
    </submittedName>
</protein>
<dbReference type="AlphaFoldDB" id="G3AMD5"/>
<organism evidence="2">
    <name type="scientific">Spathaspora passalidarum (strain NRRL Y-27907 / 11-Y1)</name>
    <dbReference type="NCBI Taxonomy" id="619300"/>
    <lineage>
        <taxon>Eukaryota</taxon>
        <taxon>Fungi</taxon>
        <taxon>Dikarya</taxon>
        <taxon>Ascomycota</taxon>
        <taxon>Saccharomycotina</taxon>
        <taxon>Pichiomycetes</taxon>
        <taxon>Debaryomycetaceae</taxon>
        <taxon>Spathaspora</taxon>
    </lineage>
</organism>
<dbReference type="KEGG" id="spaa:SPAPADRAFT_60136"/>
<sequence length="373" mass="45382">MNYGKYELSLYYGILEDFLKFDKILYINDGTPLIPDLVYNGCTQNFEFAKYMHEKYNYNSLAVNYAYFNNGHFSEKLDYKYCSLFYTKHPEMLIKYEKLHNILSFYFTINHDEINFKKLKLNKRFVFTQQYIKLGYPDYYDKNITEICDGENNPIDINNFKMRAEYPLNYYGIYSPSESLDDCYHNIDCENLFNFLTDREYYGKSFDKFEVNDILHNTLLAIYCFKNNMHIDYCVSRFMNVDAYLVMELYIKHRPFPKCYFTPFNHHVWSAYVTIDKRLSTLFKYYGLFYHFDLNYLDYPALDYLEYNCLKASNYLEYNCLKASNYLEYNCLKASNYTKYREKYKKFSEEMDIYQSFDIEKCKFLDHPKKQSI</sequence>
<gene>
    <name evidence="1" type="ORF">SPAPADRAFT_60136</name>
</gene>
<evidence type="ECO:0000313" key="1">
    <source>
        <dbReference type="EMBL" id="EGW32787.1"/>
    </source>
</evidence>
<name>G3AMD5_SPAPN</name>
<dbReference type="OrthoDB" id="10632857at2759"/>
<accession>G3AMD5</accession>
<keyword evidence="2" id="KW-1185">Reference proteome</keyword>
<dbReference type="Proteomes" id="UP000000709">
    <property type="component" value="Unassembled WGS sequence"/>
</dbReference>
<evidence type="ECO:0000313" key="2">
    <source>
        <dbReference type="Proteomes" id="UP000000709"/>
    </source>
</evidence>
<proteinExistence type="predicted"/>
<dbReference type="InParanoid" id="G3AMD5"/>
<dbReference type="GeneID" id="18873233"/>
<dbReference type="RefSeq" id="XP_007374302.1">
    <property type="nucleotide sequence ID" value="XM_007374240.1"/>
</dbReference>
<dbReference type="HOGENOM" id="CLU_742208_0_0_1"/>